<dbReference type="EMBL" id="BLAL01000302">
    <property type="protein sequence ID" value="GET01875.1"/>
    <property type="molecule type" value="Genomic_DNA"/>
</dbReference>
<evidence type="ECO:0000313" key="9">
    <source>
        <dbReference type="EMBL" id="GET01875.1"/>
    </source>
</evidence>
<proteinExistence type="inferred from homology"/>
<keyword evidence="4 5" id="KW-0648">Protein biosynthesis</keyword>
<dbReference type="InterPro" id="IPR035979">
    <property type="entry name" value="RBD_domain_sf"/>
</dbReference>
<dbReference type="Pfam" id="PF12353">
    <property type="entry name" value="eIF3g"/>
    <property type="match status" value="1"/>
</dbReference>
<feature type="region of interest" description="Disordered" evidence="7">
    <location>
        <begin position="175"/>
        <end position="207"/>
    </location>
</feature>
<name>A0A8H3M9S2_9GLOM</name>
<evidence type="ECO:0000256" key="6">
    <source>
        <dbReference type="PROSITE-ProRule" id="PRU00176"/>
    </source>
</evidence>
<dbReference type="Proteomes" id="UP000615446">
    <property type="component" value="Unassembled WGS sequence"/>
</dbReference>
<dbReference type="GO" id="GO:0001732">
    <property type="term" value="P:formation of cytoplasmic translation initiation complex"/>
    <property type="evidence" value="ECO:0007669"/>
    <property type="project" value="UniProtKB-UniRule"/>
</dbReference>
<dbReference type="GO" id="GO:0003743">
    <property type="term" value="F:translation initiation factor activity"/>
    <property type="evidence" value="ECO:0007669"/>
    <property type="project" value="UniProtKB-UniRule"/>
</dbReference>
<gene>
    <name evidence="5" type="primary">TIF35</name>
    <name evidence="9" type="ORF">RCL2_002826100</name>
</gene>
<dbReference type="Pfam" id="PF00076">
    <property type="entry name" value="RRM_1"/>
    <property type="match status" value="1"/>
</dbReference>
<dbReference type="InterPro" id="IPR000504">
    <property type="entry name" value="RRM_dom"/>
</dbReference>
<dbReference type="Gene3D" id="3.30.70.330">
    <property type="match status" value="1"/>
</dbReference>
<comment type="caution">
    <text evidence="9">The sequence shown here is derived from an EMBL/GenBank/DDBJ whole genome shotgun (WGS) entry which is preliminary data.</text>
</comment>
<dbReference type="PIRSF" id="PIRSF037949">
    <property type="entry name" value="Transl_init_eIF-3_RNA-bind"/>
    <property type="match status" value="1"/>
</dbReference>
<organism evidence="9 10">
    <name type="scientific">Rhizophagus clarus</name>
    <dbReference type="NCBI Taxonomy" id="94130"/>
    <lineage>
        <taxon>Eukaryota</taxon>
        <taxon>Fungi</taxon>
        <taxon>Fungi incertae sedis</taxon>
        <taxon>Mucoromycota</taxon>
        <taxon>Glomeromycotina</taxon>
        <taxon>Glomeromycetes</taxon>
        <taxon>Glomerales</taxon>
        <taxon>Glomeraceae</taxon>
        <taxon>Rhizophagus</taxon>
    </lineage>
</organism>
<dbReference type="PANTHER" id="PTHR10352">
    <property type="entry name" value="EUKARYOTIC TRANSLATION INITIATION FACTOR 3 SUBUNIT G"/>
    <property type="match status" value="1"/>
</dbReference>
<evidence type="ECO:0000256" key="1">
    <source>
        <dbReference type="ARBA" id="ARBA00022490"/>
    </source>
</evidence>
<evidence type="ECO:0000259" key="8">
    <source>
        <dbReference type="PROSITE" id="PS50102"/>
    </source>
</evidence>
<evidence type="ECO:0000256" key="4">
    <source>
        <dbReference type="ARBA" id="ARBA00022917"/>
    </source>
</evidence>
<comment type="subunit">
    <text evidence="5">Component of the eukaryotic translation initiation factor 3 (eIF-3) complex.</text>
</comment>
<dbReference type="GO" id="GO:0003723">
    <property type="term" value="F:RNA binding"/>
    <property type="evidence" value="ECO:0007669"/>
    <property type="project" value="UniProtKB-UniRule"/>
</dbReference>
<dbReference type="GO" id="GO:0033290">
    <property type="term" value="C:eukaryotic 48S preinitiation complex"/>
    <property type="evidence" value="ECO:0007669"/>
    <property type="project" value="UniProtKB-UniRule"/>
</dbReference>
<dbReference type="InterPro" id="IPR024675">
    <property type="entry name" value="eIF3g_N"/>
</dbReference>
<comment type="subcellular location">
    <subcellularLocation>
        <location evidence="5">Cytoplasm</location>
    </subcellularLocation>
</comment>
<dbReference type="CDD" id="cd12408">
    <property type="entry name" value="RRM_eIF3G_like"/>
    <property type="match status" value="1"/>
</dbReference>
<comment type="function">
    <text evidence="5">RNA-binding component of the eukaryotic translation initiation factor 3 (eIF-3) complex, which is involved in protein synthesis of a specialized repertoire of mRNAs and, together with other initiation factors, stimulates binding of mRNA and methionyl-tRNAi to the 40S ribosome. The eIF-3 complex specifically targets and initiates translation of a subset of mRNAs involved in cell proliferation. This subunit can bind 18S rRNA.</text>
</comment>
<evidence type="ECO:0000313" key="10">
    <source>
        <dbReference type="Proteomes" id="UP000615446"/>
    </source>
</evidence>
<evidence type="ECO:0000256" key="3">
    <source>
        <dbReference type="ARBA" id="ARBA00022884"/>
    </source>
</evidence>
<dbReference type="HAMAP" id="MF_03006">
    <property type="entry name" value="eIF3g"/>
    <property type="match status" value="1"/>
</dbReference>
<dbReference type="GO" id="GO:0005852">
    <property type="term" value="C:eukaryotic translation initiation factor 3 complex"/>
    <property type="evidence" value="ECO:0007669"/>
    <property type="project" value="UniProtKB-UniRule"/>
</dbReference>
<dbReference type="GO" id="GO:0016282">
    <property type="term" value="C:eukaryotic 43S preinitiation complex"/>
    <property type="evidence" value="ECO:0007669"/>
    <property type="project" value="UniProtKB-UniRule"/>
</dbReference>
<dbReference type="AlphaFoldDB" id="A0A8H3M9S2"/>
<keyword evidence="2 5" id="KW-0396">Initiation factor</keyword>
<protein>
    <recommendedName>
        <fullName evidence="5">Eukaryotic translation initiation factor 3 subunit G</fullName>
        <shortName evidence="5">eIF3g</shortName>
    </recommendedName>
    <alternativeName>
        <fullName evidence="5">Eukaryotic translation initiation factor 3 RNA-binding subunit</fullName>
        <shortName evidence="5">eIF-3 RNA-binding subunit</shortName>
    </alternativeName>
    <alternativeName>
        <fullName evidence="5">Translation initiation factor eIF3 p33 subunit homolog</fullName>
        <shortName evidence="5">eIF3 p33 homolog</shortName>
    </alternativeName>
</protein>
<accession>A0A8H3M9S2</accession>
<comment type="similarity">
    <text evidence="5">Belongs to the eIF-3 subunit G family.</text>
</comment>
<dbReference type="OrthoDB" id="639027at2759"/>
<keyword evidence="1 5" id="KW-0963">Cytoplasm</keyword>
<evidence type="ECO:0000256" key="7">
    <source>
        <dbReference type="SAM" id="MobiDB-lite"/>
    </source>
</evidence>
<dbReference type="InterPro" id="IPR034240">
    <property type="entry name" value="eIF3G_RRM"/>
</dbReference>
<dbReference type="InterPro" id="IPR017334">
    <property type="entry name" value="eIF3_g"/>
</dbReference>
<dbReference type="SMART" id="SM00360">
    <property type="entry name" value="RRM"/>
    <property type="match status" value="1"/>
</dbReference>
<dbReference type="CDD" id="cd12933">
    <property type="entry name" value="eIF3G"/>
    <property type="match status" value="1"/>
</dbReference>
<dbReference type="SUPFAM" id="SSF54928">
    <property type="entry name" value="RNA-binding domain, RBD"/>
    <property type="match status" value="1"/>
</dbReference>
<feature type="domain" description="RRM" evidence="8">
    <location>
        <begin position="211"/>
        <end position="289"/>
    </location>
</feature>
<evidence type="ECO:0000256" key="2">
    <source>
        <dbReference type="ARBA" id="ARBA00022540"/>
    </source>
</evidence>
<dbReference type="InterPro" id="IPR012677">
    <property type="entry name" value="Nucleotide-bd_a/b_plait_sf"/>
</dbReference>
<evidence type="ECO:0000256" key="5">
    <source>
        <dbReference type="HAMAP-Rule" id="MF_03006"/>
    </source>
</evidence>
<reference evidence="9" key="1">
    <citation type="submission" date="2019-10" db="EMBL/GenBank/DDBJ databases">
        <title>Conservation and host-specific expression of non-tandemly repeated heterogenous ribosome RNA gene in arbuscular mycorrhizal fungi.</title>
        <authorList>
            <person name="Maeda T."/>
            <person name="Kobayashi Y."/>
            <person name="Nakagawa T."/>
            <person name="Ezawa T."/>
            <person name="Yamaguchi K."/>
            <person name="Bino T."/>
            <person name="Nishimoto Y."/>
            <person name="Shigenobu S."/>
            <person name="Kawaguchi M."/>
        </authorList>
    </citation>
    <scope>NUCLEOTIDE SEQUENCE</scope>
    <source>
        <strain evidence="9">HR1</strain>
    </source>
</reference>
<dbReference type="PROSITE" id="PS50102">
    <property type="entry name" value="RRM"/>
    <property type="match status" value="1"/>
</dbReference>
<sequence>MSNVNWFLDKMNVTKSSWADEVGEEFDLPFETYTDENGVKTIIEYKTNDDGKKVKVTRKIKKTLITERVNKVAAERKKWAKFGDERGKKAGPDLSTTSIGEQIFLKLSTTGKLAESVEESELNKKKAALIGKKILCRICKGDHFTTKCPYKDTLQPLDELNKDLEATKEAVPANEPIAPESSTGGKYIPPGMRPGTKSTTSDSYKERRDDATIRVTNLSGDTTEADIHDLFRRFGNISRVYLARDRETNVCKGFAFVSFVLRDDAAKALQAINGYGYDNLILRVEWAKSSS</sequence>
<keyword evidence="3 6" id="KW-0694">RNA-binding</keyword>